<evidence type="ECO:0000256" key="1">
    <source>
        <dbReference type="ARBA" id="ARBA00006479"/>
    </source>
</evidence>
<gene>
    <name evidence="2" type="ORF">ACH3VR_04305</name>
</gene>
<accession>A0ABW7Q5B5</accession>
<evidence type="ECO:0000313" key="3">
    <source>
        <dbReference type="Proteomes" id="UP001610861"/>
    </source>
</evidence>
<protein>
    <submittedName>
        <fullName evidence="2">ROK family protein</fullName>
    </submittedName>
</protein>
<dbReference type="Gene3D" id="3.30.420.40">
    <property type="match status" value="2"/>
</dbReference>
<dbReference type="RefSeq" id="WP_396639507.1">
    <property type="nucleotide sequence ID" value="NZ_JBIQWL010000001.1"/>
</dbReference>
<dbReference type="Proteomes" id="UP001610861">
    <property type="component" value="Unassembled WGS sequence"/>
</dbReference>
<evidence type="ECO:0000313" key="2">
    <source>
        <dbReference type="EMBL" id="MFH8249573.1"/>
    </source>
</evidence>
<dbReference type="EMBL" id="JBIQWL010000001">
    <property type="protein sequence ID" value="MFH8249573.1"/>
    <property type="molecule type" value="Genomic_DNA"/>
</dbReference>
<dbReference type="Pfam" id="PF00480">
    <property type="entry name" value="ROK"/>
    <property type="match status" value="1"/>
</dbReference>
<proteinExistence type="inferred from homology"/>
<dbReference type="InterPro" id="IPR043129">
    <property type="entry name" value="ATPase_NBD"/>
</dbReference>
<name>A0ABW7Q5B5_9MICO</name>
<dbReference type="SUPFAM" id="SSF53067">
    <property type="entry name" value="Actin-like ATPase domain"/>
    <property type="match status" value="1"/>
</dbReference>
<dbReference type="PANTHER" id="PTHR18964">
    <property type="entry name" value="ROK (REPRESSOR, ORF, KINASE) FAMILY"/>
    <property type="match status" value="1"/>
</dbReference>
<dbReference type="PANTHER" id="PTHR18964:SF149">
    <property type="entry name" value="BIFUNCTIONAL UDP-N-ACETYLGLUCOSAMINE 2-EPIMERASE_N-ACETYLMANNOSAMINE KINASE"/>
    <property type="match status" value="1"/>
</dbReference>
<comment type="caution">
    <text evidence="2">The sequence shown here is derived from an EMBL/GenBank/DDBJ whole genome shotgun (WGS) entry which is preliminary data.</text>
</comment>
<sequence>MSELPTKADAARESATDLLGPGEAVLTFDVGGTDTKSALIARDGRILGLRRTPTPRSDSDPAGVVIESVTALAATLRAHYPEEVPAAAGLSVPGLVDEAAGIARFASNLGWTDVPMHELAQRALALPVAFGHDVRAAGEAEARLGAARGFEDSIVIAIGTGIAGAIVLGGRPHSAHGYAAELGHTLADPNGERCPCGARGCLETIASAGAIARRYRAASGVKVAGAREVLAAAQSGDATARLIWSEAVTAIAEHLARLVATIAPQAIVIGGGLAEAGDALFVPLGRHLDDLLSFHRRPLLLKARFGDDAGLLGTALAARDLLAHGGVL</sequence>
<keyword evidence="3" id="KW-1185">Reference proteome</keyword>
<organism evidence="2 3">
    <name type="scientific">Microbacterium alkaliflavum</name>
    <dbReference type="NCBI Taxonomy" id="3248839"/>
    <lineage>
        <taxon>Bacteria</taxon>
        <taxon>Bacillati</taxon>
        <taxon>Actinomycetota</taxon>
        <taxon>Actinomycetes</taxon>
        <taxon>Micrococcales</taxon>
        <taxon>Microbacteriaceae</taxon>
        <taxon>Microbacterium</taxon>
    </lineage>
</organism>
<comment type="similarity">
    <text evidence="1">Belongs to the ROK (NagC/XylR) family.</text>
</comment>
<reference evidence="2 3" key="1">
    <citation type="submission" date="2024-09" db="EMBL/GenBank/DDBJ databases">
        <authorList>
            <person name="Pan X."/>
        </authorList>
    </citation>
    <scope>NUCLEOTIDE SEQUENCE [LARGE SCALE GENOMIC DNA]</scope>
    <source>
        <strain evidence="2 3">B2969</strain>
    </source>
</reference>
<dbReference type="InterPro" id="IPR000600">
    <property type="entry name" value="ROK"/>
</dbReference>